<reference evidence="3" key="1">
    <citation type="submission" date="2023-07" db="EMBL/GenBank/DDBJ databases">
        <authorList>
            <person name="Lutz T."/>
            <person name="Bien S."/>
            <person name="Langer G."/>
            <person name="Heinze C."/>
        </authorList>
    </citation>
    <scope>NUCLEOTIDE SEQUENCE</scope>
    <source>
        <strain evidence="3">NW-FVA 1581</strain>
    </source>
</reference>
<evidence type="ECO:0000256" key="2">
    <source>
        <dbReference type="SAM" id="Phobius"/>
    </source>
</evidence>
<keyword evidence="2" id="KW-1133">Transmembrane helix</keyword>
<organism evidence="3">
    <name type="scientific">Diplodia fraxini fusagravirus 1b</name>
    <dbReference type="NCBI Taxonomy" id="3075425"/>
    <lineage>
        <taxon>Viruses</taxon>
        <taxon>Riboviria</taxon>
        <taxon>dsRNA viruses</taxon>
    </lineage>
</organism>
<evidence type="ECO:0000313" key="3">
    <source>
        <dbReference type="EMBL" id="WNT71264.1"/>
    </source>
</evidence>
<feature type="region of interest" description="Disordered" evidence="1">
    <location>
        <begin position="1240"/>
        <end position="1353"/>
    </location>
</feature>
<feature type="transmembrane region" description="Helical" evidence="2">
    <location>
        <begin position="65"/>
        <end position="96"/>
    </location>
</feature>
<feature type="compositionally biased region" description="Polar residues" evidence="1">
    <location>
        <begin position="1313"/>
        <end position="1322"/>
    </location>
</feature>
<keyword evidence="2" id="KW-0812">Transmembrane</keyword>
<sequence>MSTVTKTTKGAGPLKASTLQAFLNEPKNVEGQAAIPGYQSGTTRLPGAINPGAVAFTEAINWCPLFFLFFSISLVPFVFFSISFAPLLLLLLGGYYSGNKVSWGLKLDYSPFIREFLRLPGFSVQPLQHPLSPQRALLCFTLAAIFASVVSRDPSISMTSAFACLLTSHTCFAFYVWALSQKDRNALIHALNGNIAASAAPVKDFKSSPIRALGGVRHLLTEAVVSMVSPYLSTAWTPTTFPSQAIDLSLNLTHSDREIIVTERTSAFTRHFPKTMAVTRNAEFFEEKLKSIFAYVYRPEAAYQHLKTCLYDRFFEPRIPSHRPLQQRYERLRRALAGDLDRDALMDADRVLALNRFLDTRGNRQVAAWEASQWTRWLGISQFLLSSDKGASWAECAFRLWSRYYACQWQQEEYRLGHLRPSRQGTPIALTHVNATPVLGPNAPNPEAQLWEPEAQAGLADGRKLFVDAEEMSEPELIELLTCLVPSENEDRLFLEVTFPEVTRQNGGEGPVQVIPSETKNFLFNPLRYTFDNGVDEIFIHYGNQPLPDAAAQNRIQQSIFAAPQKAHIAAVLRRLCVKHAAHEDVRLGLEAVMFRTTAFASGRMSGKRSNLGAHQYIAADGSNGLHLPRLRTGAAYFDVFREPAPLDDFTQHALALEPRAFIHSAALMCQARAVSLNWAAYATSLLGAQWASPPGQALNSFIRNHVDVWLRKYATESVNLWSGLHANAMATQFGFAPREETRATDDQTTLNWWGDYQAPYLSNPYLDLWMMQTIPSHQILPFYDEEAPATTTWEKGRPQPASDSQSFQAFVELGRDLSPFSGRTWMADGGMTRNAQFYVAQGDGADFRFEGTEPNVELVRWASQYVHQSPQLPAGTGITWMAPAGSPFADFILPGSMAALHMRRNRVYAWGARRTGENNQSIVNHRWYYNSLQRPFESLMVNYVHPVRIREDVKSLHDYSIIIWQSGNQFAGMTNVRYDVPDVAAGARFDPGSIPPMPNYDIPVSSSDPFRANVEGQTTTAAANRITARSVKQPPLERIQAHLAQRENAVTPDLAYKAKYPTHVGQVPQLPVRDAVMTEEGIAVDSYPSDLHQVPHTRLEQIQAAMDTLMDEEEVIISEQAAQLQRSREGWAAQQRTAASERPQRRPRARYTQPSANTYVRPNQQVHTSAFTNAPSHSPVEPNDSAAPQVQSGFVKLGDEWANGWDREFDAAPPPPTNHEDPGVDYEAIHDLAAHRPRTQPTAGARRNRQPAMHFGSVAARLPKNPRYASSRIQADGDTTRTQEAAHHGSFVDAPQPDQRPQPEKKQPDTFFPSSNPNAPTATLADGAFLDKRIQEAISQHHPARAAEQAEN</sequence>
<name>A0AA96SIB3_9VIRU</name>
<evidence type="ECO:0000256" key="1">
    <source>
        <dbReference type="SAM" id="MobiDB-lite"/>
    </source>
</evidence>
<feature type="transmembrane region" description="Helical" evidence="2">
    <location>
        <begin position="162"/>
        <end position="180"/>
    </location>
</feature>
<feature type="transmembrane region" description="Helical" evidence="2">
    <location>
        <begin position="132"/>
        <end position="150"/>
    </location>
</feature>
<accession>A0AA96SIB3</accession>
<proteinExistence type="predicted"/>
<dbReference type="EMBL" id="OR228587">
    <property type="protein sequence ID" value="WNT71264.1"/>
    <property type="molecule type" value="Genomic_RNA"/>
</dbReference>
<feature type="region of interest" description="Disordered" evidence="1">
    <location>
        <begin position="1128"/>
        <end position="1154"/>
    </location>
</feature>
<protein>
    <submittedName>
        <fullName evidence="3">Uncharacterized protein</fullName>
    </submittedName>
</protein>
<feature type="compositionally biased region" description="Basic and acidic residues" evidence="1">
    <location>
        <begin position="1279"/>
        <end position="1288"/>
    </location>
</feature>
<keyword evidence="2" id="KW-0472">Membrane</keyword>